<evidence type="ECO:0000256" key="4">
    <source>
        <dbReference type="ARBA" id="ARBA00022679"/>
    </source>
</evidence>
<keyword evidence="10" id="KW-1185">Reference proteome</keyword>
<evidence type="ECO:0000313" key="9">
    <source>
        <dbReference type="EMBL" id="MTD95082.1"/>
    </source>
</evidence>
<dbReference type="InterPro" id="IPR053910">
    <property type="entry name" value="RsmI_HTH"/>
</dbReference>
<dbReference type="FunFam" id="3.40.1010.10:FF:000007">
    <property type="entry name" value="Ribosomal RNA small subunit methyltransferase I"/>
    <property type="match status" value="1"/>
</dbReference>
<keyword evidence="3 6" id="KW-0489">Methyltransferase</keyword>
<accession>A0A6I3KMV5</accession>
<dbReference type="InterPro" id="IPR035996">
    <property type="entry name" value="4pyrrol_Methylase_sf"/>
</dbReference>
<evidence type="ECO:0000313" key="10">
    <source>
        <dbReference type="Proteomes" id="UP000440694"/>
    </source>
</evidence>
<dbReference type="EMBL" id="WMBQ01000001">
    <property type="protein sequence ID" value="MTD95082.1"/>
    <property type="molecule type" value="Genomic_DNA"/>
</dbReference>
<dbReference type="CDD" id="cd11648">
    <property type="entry name" value="RsmI"/>
    <property type="match status" value="1"/>
</dbReference>
<dbReference type="EC" id="2.1.1.198" evidence="6"/>
<dbReference type="Proteomes" id="UP000440694">
    <property type="component" value="Unassembled WGS sequence"/>
</dbReference>
<dbReference type="InterPro" id="IPR014777">
    <property type="entry name" value="4pyrrole_Mease_sub1"/>
</dbReference>
<keyword evidence="5 6" id="KW-0949">S-adenosyl-L-methionine</keyword>
<keyword evidence="2 6" id="KW-0698">rRNA processing</keyword>
<dbReference type="Gene3D" id="3.30.950.10">
    <property type="entry name" value="Methyltransferase, Cobalt-precorrin-4 Transmethylase, Domain 2"/>
    <property type="match status" value="1"/>
</dbReference>
<dbReference type="RefSeq" id="WP_154739427.1">
    <property type="nucleotide sequence ID" value="NZ_WMBQ01000001.1"/>
</dbReference>
<reference evidence="9 10" key="1">
    <citation type="submission" date="2019-11" db="EMBL/GenBank/DDBJ databases">
        <title>Identification of a novel strain.</title>
        <authorList>
            <person name="Xu Q."/>
            <person name="Wang G."/>
        </authorList>
    </citation>
    <scope>NUCLEOTIDE SEQUENCE [LARGE SCALE GENOMIC DNA]</scope>
    <source>
        <strain evidence="10">xq</strain>
    </source>
</reference>
<name>A0A6I3KMV5_9HYPH</name>
<evidence type="ECO:0000256" key="3">
    <source>
        <dbReference type="ARBA" id="ARBA00022603"/>
    </source>
</evidence>
<dbReference type="InterPro" id="IPR008189">
    <property type="entry name" value="rRNA_ssu_MeTfrase_I"/>
</dbReference>
<keyword evidence="1 6" id="KW-0963">Cytoplasm</keyword>
<evidence type="ECO:0000259" key="8">
    <source>
        <dbReference type="Pfam" id="PF23016"/>
    </source>
</evidence>
<dbReference type="SUPFAM" id="SSF53790">
    <property type="entry name" value="Tetrapyrrole methylase"/>
    <property type="match status" value="1"/>
</dbReference>
<evidence type="ECO:0000259" key="7">
    <source>
        <dbReference type="Pfam" id="PF00590"/>
    </source>
</evidence>
<dbReference type="InterPro" id="IPR000878">
    <property type="entry name" value="4pyrrol_Mease"/>
</dbReference>
<dbReference type="Pfam" id="PF23016">
    <property type="entry name" value="RsmI_C"/>
    <property type="match status" value="1"/>
</dbReference>
<dbReference type="FunFam" id="3.30.950.10:FF:000002">
    <property type="entry name" value="Ribosomal RNA small subunit methyltransferase I"/>
    <property type="match status" value="1"/>
</dbReference>
<dbReference type="PIRSF" id="PIRSF005917">
    <property type="entry name" value="MTase_YraL"/>
    <property type="match status" value="1"/>
</dbReference>
<organism evidence="9 10">
    <name type="scientific">Hyphomicrobium album</name>
    <dbReference type="NCBI Taxonomy" id="2665159"/>
    <lineage>
        <taxon>Bacteria</taxon>
        <taxon>Pseudomonadati</taxon>
        <taxon>Pseudomonadota</taxon>
        <taxon>Alphaproteobacteria</taxon>
        <taxon>Hyphomicrobiales</taxon>
        <taxon>Hyphomicrobiaceae</taxon>
        <taxon>Hyphomicrobium</taxon>
    </lineage>
</organism>
<feature type="domain" description="Tetrapyrrole methylase" evidence="7">
    <location>
        <begin position="31"/>
        <end position="230"/>
    </location>
</feature>
<dbReference type="Pfam" id="PF00590">
    <property type="entry name" value="TP_methylase"/>
    <property type="match status" value="1"/>
</dbReference>
<evidence type="ECO:0000256" key="1">
    <source>
        <dbReference type="ARBA" id="ARBA00022490"/>
    </source>
</evidence>
<dbReference type="PANTHER" id="PTHR46111">
    <property type="entry name" value="RIBOSOMAL RNA SMALL SUBUNIT METHYLTRANSFERASE I"/>
    <property type="match status" value="1"/>
</dbReference>
<proteinExistence type="inferred from homology"/>
<dbReference type="AlphaFoldDB" id="A0A6I3KMV5"/>
<dbReference type="Gene3D" id="3.40.1010.10">
    <property type="entry name" value="Cobalt-precorrin-4 Transmethylase, Domain 1"/>
    <property type="match status" value="1"/>
</dbReference>
<comment type="similarity">
    <text evidence="6">Belongs to the methyltransferase superfamily. RsmI family.</text>
</comment>
<dbReference type="InterPro" id="IPR018063">
    <property type="entry name" value="SAM_MeTrfase_RsmI_CS"/>
</dbReference>
<comment type="catalytic activity">
    <reaction evidence="6">
        <text>cytidine(1402) in 16S rRNA + S-adenosyl-L-methionine = 2'-O-methylcytidine(1402) in 16S rRNA + S-adenosyl-L-homocysteine + H(+)</text>
        <dbReference type="Rhea" id="RHEA:42924"/>
        <dbReference type="Rhea" id="RHEA-COMP:10285"/>
        <dbReference type="Rhea" id="RHEA-COMP:10286"/>
        <dbReference type="ChEBI" id="CHEBI:15378"/>
        <dbReference type="ChEBI" id="CHEBI:57856"/>
        <dbReference type="ChEBI" id="CHEBI:59789"/>
        <dbReference type="ChEBI" id="CHEBI:74495"/>
        <dbReference type="ChEBI" id="CHEBI:82748"/>
        <dbReference type="EC" id="2.1.1.198"/>
    </reaction>
</comment>
<gene>
    <name evidence="6 9" type="primary">rsmI</name>
    <name evidence="9" type="ORF">GIW81_12140</name>
</gene>
<evidence type="ECO:0000256" key="5">
    <source>
        <dbReference type="ARBA" id="ARBA00022691"/>
    </source>
</evidence>
<feature type="domain" description="RsmI HTH" evidence="8">
    <location>
        <begin position="255"/>
        <end position="298"/>
    </location>
</feature>
<dbReference type="GO" id="GO:0070677">
    <property type="term" value="F:rRNA (cytosine-2'-O-)-methyltransferase activity"/>
    <property type="evidence" value="ECO:0007669"/>
    <property type="project" value="UniProtKB-UniRule"/>
</dbReference>
<dbReference type="InterPro" id="IPR014776">
    <property type="entry name" value="4pyrrole_Mease_sub2"/>
</dbReference>
<dbReference type="PROSITE" id="PS01296">
    <property type="entry name" value="RSMI"/>
    <property type="match status" value="1"/>
</dbReference>
<evidence type="ECO:0000256" key="2">
    <source>
        <dbReference type="ARBA" id="ARBA00022552"/>
    </source>
</evidence>
<protein>
    <recommendedName>
        <fullName evidence="6">Ribosomal RNA small subunit methyltransferase I</fullName>
        <ecNumber evidence="6">2.1.1.198</ecNumber>
    </recommendedName>
    <alternativeName>
        <fullName evidence="6">16S rRNA 2'-O-ribose C1402 methyltransferase</fullName>
    </alternativeName>
    <alternativeName>
        <fullName evidence="6">rRNA (cytidine-2'-O-)-methyltransferase RsmI</fullName>
    </alternativeName>
</protein>
<dbReference type="PANTHER" id="PTHR46111:SF1">
    <property type="entry name" value="RIBOSOMAL RNA SMALL SUBUNIT METHYLTRANSFERASE I"/>
    <property type="match status" value="1"/>
</dbReference>
<dbReference type="GO" id="GO:0005737">
    <property type="term" value="C:cytoplasm"/>
    <property type="evidence" value="ECO:0007669"/>
    <property type="project" value="UniProtKB-SubCell"/>
</dbReference>
<comment type="subcellular location">
    <subcellularLocation>
        <location evidence="6">Cytoplasm</location>
    </subcellularLocation>
</comment>
<evidence type="ECO:0000256" key="6">
    <source>
        <dbReference type="HAMAP-Rule" id="MF_01877"/>
    </source>
</evidence>
<dbReference type="NCBIfam" id="TIGR00096">
    <property type="entry name" value="16S rRNA (cytidine(1402)-2'-O)-methyltransferase"/>
    <property type="match status" value="1"/>
</dbReference>
<dbReference type="HAMAP" id="MF_01877">
    <property type="entry name" value="16SrRNA_methyltr_I"/>
    <property type="match status" value="1"/>
</dbReference>
<comment type="function">
    <text evidence="6">Catalyzes the 2'-O-methylation of the ribose of cytidine 1402 (C1402) in 16S rRNA.</text>
</comment>
<sequence length="301" mass="31500">MSGAEANPSAIMASAADEIGRHLKADLAPGLYVVATPIGNLGDITLRAIAVLARADVVLCEDTRHSRTLLAHFAIGTPTRPYHEHNAAKERPRVLANLSEGKRIALISDAGTPLISDPGWKLVRDAIDAGHRVEALPGASAALTALAVGGLPTDAFLFAGFLPPKSAARRTRIAELAAAPATLVFFEAPSRVAEAVADLAAVLGPRPAALARELTKLHEEVRRAPLDQLAAELDGKTMKGEAVILVGPPLAADVSDEDIVGRLIPALGDMSLRDAAKLIADILGVPKGRVYDLGIKLRKEL</sequence>
<keyword evidence="4 6" id="KW-0808">Transferase</keyword>
<comment type="caution">
    <text evidence="9">The sequence shown here is derived from an EMBL/GenBank/DDBJ whole genome shotgun (WGS) entry which is preliminary data.</text>
</comment>